<dbReference type="Proteomes" id="UP000028643">
    <property type="component" value="Unassembled WGS sequence"/>
</dbReference>
<proteinExistence type="predicted"/>
<sequence length="529" mass="59578">MRLTDASVAIRPRNPWEAIDLGVLLAQEHRRLLMASWAMVTLPVFALLSLVFWDYPTLAIVLFWWLKPVFEPLPLLILSQALFGPAPTLKGAVQAWLRLLKPQLLASLTWRRFSLARSFTLPVQQLENLSGVQRSLRVGLLSQKDLRAARCLTLVGSALELSLWIAMGILFYALIPPQIEIDWSWRTLVDIEGSWNWLEHLTNAFYALVLVVWGPIYVACGFTLYLNRRTALEAWDIELVLRRLRQRLIGSAYVLIIGAGLILSTLAPPAWSAEDDSSCPVPLQAEHAFGKHEAGPDTARLTHQPLSSEAARQQIKTLLEQPPFKNPKAVSGWRFAEEKSAPNAPKAEHKSNPPLKWLSWLLNAASVASEIIKVLLWGVVIALVGLVIWRYRSWFSTLVNRKAPKAPMLRNTPAQMFGLKVGAQSLPDDVAGSAEKLWPNQPREALGLLYRALLSRLLTDYRLPLKTADTEGEVLERVAQLNQQPLHDFSISLTRHWQNLAYGHQLPPAHVGQELCDNWRQLFKTGAQR</sequence>
<keyword evidence="1" id="KW-0472">Membrane</keyword>
<feature type="transmembrane region" description="Helical" evidence="1">
    <location>
        <begin position="204"/>
        <end position="227"/>
    </location>
</feature>
<comment type="caution">
    <text evidence="3">The sequence shown here is derived from an EMBL/GenBank/DDBJ whole genome shotgun (WGS) entry which is preliminary data.</text>
</comment>
<evidence type="ECO:0000256" key="1">
    <source>
        <dbReference type="SAM" id="Phobius"/>
    </source>
</evidence>
<name>A0A085VJN0_PSESX</name>
<evidence type="ECO:0000259" key="2">
    <source>
        <dbReference type="Pfam" id="PF13559"/>
    </source>
</evidence>
<protein>
    <submittedName>
        <fullName evidence="3">Membrane protein</fullName>
    </submittedName>
</protein>
<dbReference type="AlphaFoldDB" id="A0A085VJN0"/>
<accession>A0A085VJN0</accession>
<feature type="transmembrane region" description="Helical" evidence="1">
    <location>
        <begin position="248"/>
        <end position="267"/>
    </location>
</feature>
<dbReference type="PATRIC" id="fig|317.174.peg.527"/>
<dbReference type="Pfam" id="PF13559">
    <property type="entry name" value="DUF4129"/>
    <property type="match status" value="1"/>
</dbReference>
<feature type="transmembrane region" description="Helical" evidence="1">
    <location>
        <begin position="151"/>
        <end position="175"/>
    </location>
</feature>
<dbReference type="InterPro" id="IPR025403">
    <property type="entry name" value="TgpA-like_C"/>
</dbReference>
<feature type="transmembrane region" description="Helical" evidence="1">
    <location>
        <begin position="371"/>
        <end position="391"/>
    </location>
</feature>
<keyword evidence="1" id="KW-0812">Transmembrane</keyword>
<keyword evidence="1" id="KW-1133">Transmembrane helix</keyword>
<evidence type="ECO:0000313" key="3">
    <source>
        <dbReference type="EMBL" id="KFE55643.1"/>
    </source>
</evidence>
<dbReference type="EMBL" id="JPQT01000031">
    <property type="protein sequence ID" value="KFE55643.1"/>
    <property type="molecule type" value="Genomic_DNA"/>
</dbReference>
<gene>
    <name evidence="3" type="ORF">IV02_02580</name>
</gene>
<dbReference type="RefSeq" id="WP_047572067.1">
    <property type="nucleotide sequence ID" value="NZ_JPQT01000031.1"/>
</dbReference>
<organism evidence="3 4">
    <name type="scientific">Pseudomonas syringae</name>
    <dbReference type="NCBI Taxonomy" id="317"/>
    <lineage>
        <taxon>Bacteria</taxon>
        <taxon>Pseudomonadati</taxon>
        <taxon>Pseudomonadota</taxon>
        <taxon>Gammaproteobacteria</taxon>
        <taxon>Pseudomonadales</taxon>
        <taxon>Pseudomonadaceae</taxon>
        <taxon>Pseudomonas</taxon>
    </lineage>
</organism>
<reference evidence="3 4" key="1">
    <citation type="submission" date="2014-07" db="EMBL/GenBank/DDBJ databases">
        <title>Draft Genome Sequences of Environmental Pseudomonas syringae strains.</title>
        <authorList>
            <person name="Baltrus D.A."/>
            <person name="Berge O."/>
            <person name="Morris C."/>
        </authorList>
    </citation>
    <scope>NUCLEOTIDE SEQUENCE [LARGE SCALE GENOMIC DNA]</scope>
    <source>
        <strain evidence="3 4">CEB003</strain>
    </source>
</reference>
<evidence type="ECO:0000313" key="4">
    <source>
        <dbReference type="Proteomes" id="UP000028643"/>
    </source>
</evidence>
<feature type="domain" description="Protein-glutamine gamma-glutamyltransferase-like C-terminal" evidence="2">
    <location>
        <begin position="449"/>
        <end position="520"/>
    </location>
</feature>